<dbReference type="SUPFAM" id="SSF81606">
    <property type="entry name" value="PP2C-like"/>
    <property type="match status" value="1"/>
</dbReference>
<dbReference type="PROSITE" id="PS51746">
    <property type="entry name" value="PPM_2"/>
    <property type="match status" value="1"/>
</dbReference>
<dbReference type="InterPro" id="IPR001932">
    <property type="entry name" value="PPM-type_phosphatase-like_dom"/>
</dbReference>
<evidence type="ECO:0000259" key="1">
    <source>
        <dbReference type="PROSITE" id="PS51746"/>
    </source>
</evidence>
<dbReference type="Proteomes" id="UP000654345">
    <property type="component" value="Unassembled WGS sequence"/>
</dbReference>
<dbReference type="SMART" id="SM00331">
    <property type="entry name" value="PP2C_SIG"/>
    <property type="match status" value="1"/>
</dbReference>
<sequence length="312" mass="34226">MPHKDESWELSHNWEKIPSLPTTGLTSLAYVVGVGSDLGKQKKLNEDSLFAAQSIGDRDTLPLSFGLFVLADGMGAYADGQDASSSAIQTMVDFIWPQVVRSTTFRPEDWVTLLAEAVQLANKVVYQQNIPLQARDVDFSVMTTVTAAMVVGSTAYVANVGDSRTYLYRASEGLKKVTTDHLWVARQIEAGILKPDDLYTHPHRNVIERVLGWKLPVEVDLFTVQLHPGDTVLLCSDGLWNMVRDSKIEDILCYTLPDPSHAAEALIQSTLNGGGKDNVSVIVVSMLEASNQTLVPSVQFFARPDSLHTPQA</sequence>
<dbReference type="RefSeq" id="WP_201372525.1">
    <property type="nucleotide sequence ID" value="NZ_BNJG01000002.1"/>
</dbReference>
<dbReference type="EMBL" id="BNJG01000002">
    <property type="protein sequence ID" value="GHO55902.1"/>
    <property type="molecule type" value="Genomic_DNA"/>
</dbReference>
<dbReference type="SMART" id="SM00332">
    <property type="entry name" value="PP2Cc"/>
    <property type="match status" value="1"/>
</dbReference>
<dbReference type="CDD" id="cd00143">
    <property type="entry name" value="PP2Cc"/>
    <property type="match status" value="1"/>
</dbReference>
<organism evidence="2 3">
    <name type="scientific">Ktedonobacter robiniae</name>
    <dbReference type="NCBI Taxonomy" id="2778365"/>
    <lineage>
        <taxon>Bacteria</taxon>
        <taxon>Bacillati</taxon>
        <taxon>Chloroflexota</taxon>
        <taxon>Ktedonobacteria</taxon>
        <taxon>Ktedonobacterales</taxon>
        <taxon>Ktedonobacteraceae</taxon>
        <taxon>Ktedonobacter</taxon>
    </lineage>
</organism>
<protein>
    <recommendedName>
        <fullName evidence="1">PPM-type phosphatase domain-containing protein</fullName>
    </recommendedName>
</protein>
<keyword evidence="3" id="KW-1185">Reference proteome</keyword>
<dbReference type="InterPro" id="IPR036457">
    <property type="entry name" value="PPM-type-like_dom_sf"/>
</dbReference>
<dbReference type="InterPro" id="IPR015655">
    <property type="entry name" value="PP2C"/>
</dbReference>
<evidence type="ECO:0000313" key="3">
    <source>
        <dbReference type="Proteomes" id="UP000654345"/>
    </source>
</evidence>
<dbReference type="Pfam" id="PF13672">
    <property type="entry name" value="PP2C_2"/>
    <property type="match status" value="1"/>
</dbReference>
<accession>A0ABQ3UU47</accession>
<dbReference type="PANTHER" id="PTHR47992">
    <property type="entry name" value="PROTEIN PHOSPHATASE"/>
    <property type="match status" value="1"/>
</dbReference>
<feature type="domain" description="PPM-type phosphatase" evidence="1">
    <location>
        <begin position="31"/>
        <end position="286"/>
    </location>
</feature>
<gene>
    <name evidence="2" type="ORF">KSB_43770</name>
</gene>
<name>A0ABQ3UU47_9CHLR</name>
<proteinExistence type="predicted"/>
<dbReference type="Gene3D" id="3.60.40.10">
    <property type="entry name" value="PPM-type phosphatase domain"/>
    <property type="match status" value="1"/>
</dbReference>
<comment type="caution">
    <text evidence="2">The sequence shown here is derived from an EMBL/GenBank/DDBJ whole genome shotgun (WGS) entry which is preliminary data.</text>
</comment>
<evidence type="ECO:0000313" key="2">
    <source>
        <dbReference type="EMBL" id="GHO55902.1"/>
    </source>
</evidence>
<reference evidence="2 3" key="1">
    <citation type="journal article" date="2021" name="Int. J. Syst. Evol. Microbiol.">
        <title>Reticulibacter mediterranei gen. nov., sp. nov., within the new family Reticulibacteraceae fam. nov., and Ktedonospora formicarum gen. nov., sp. nov., Ktedonobacter robiniae sp. nov., Dictyobacter formicarum sp. nov. and Dictyobacter arantiisoli sp. nov., belonging to the class Ktedonobacteria.</title>
        <authorList>
            <person name="Yabe S."/>
            <person name="Zheng Y."/>
            <person name="Wang C.M."/>
            <person name="Sakai Y."/>
            <person name="Abe K."/>
            <person name="Yokota A."/>
            <person name="Donadio S."/>
            <person name="Cavaletti L."/>
            <person name="Monciardini P."/>
        </authorList>
    </citation>
    <scope>NUCLEOTIDE SEQUENCE [LARGE SCALE GENOMIC DNA]</scope>
    <source>
        <strain evidence="2 3">SOSP1-30</strain>
    </source>
</reference>